<feature type="region of interest" description="Disordered" evidence="2">
    <location>
        <begin position="438"/>
        <end position="457"/>
    </location>
</feature>
<dbReference type="InterPro" id="IPR006140">
    <property type="entry name" value="D-isomer_DH_NAD-bd"/>
</dbReference>
<keyword evidence="1" id="KW-0520">NAD</keyword>
<sequence length="457" mass="50791">MRIWHPSLKTQKTQPVFCPHLNHSPTIKPKSNGADEPAHSMLILNRIKRTTYTKALSFYNDVVTQSGLRSARARVLLVCPGYESTFPMIESISRHFDLCGIIIKNSTKRTAGSLKALLTTQDYPVLDISKQDIKLASQETIDKLHTAIGDNNCIVLDHGGYFALNEKILRALGPDVISGIAEYALNGEQRYISLNINDRPIISVGRLALKRESDHASADSILLAAELYLQNGGVMLFNQDTKVGVIGHGTLGSRITHQLQARHAEKPLVYDTDSGRTTGIPEENIAHRIDELYAKCDVIFCATGNHAIKASDFEKVRDGTIIFTVTSPDDELNLEALLREGIISLQEQHESSQTYIYIVRSTGHKIILPFNGESPNTLIDFGTADPSIHQPCAAHIIAGNRLSQNNLRYSCGVQDLNKEDESLAFDIWQQHYRMPPTESALPFKPPQKNKMEELPCC</sequence>
<proteinExistence type="predicted"/>
<evidence type="ECO:0000256" key="1">
    <source>
        <dbReference type="ARBA" id="ARBA00023027"/>
    </source>
</evidence>
<evidence type="ECO:0000256" key="2">
    <source>
        <dbReference type="SAM" id="MobiDB-lite"/>
    </source>
</evidence>
<evidence type="ECO:0000313" key="4">
    <source>
        <dbReference type="EMBL" id="SEC89087.1"/>
    </source>
</evidence>
<reference evidence="4 5" key="1">
    <citation type="submission" date="2016-10" db="EMBL/GenBank/DDBJ databases">
        <authorList>
            <person name="Varghese N."/>
            <person name="Submissions S."/>
        </authorList>
    </citation>
    <scope>NUCLEOTIDE SEQUENCE [LARGE SCALE GENOMIC DNA]</scope>
    <source>
        <strain evidence="4 5">BS3780</strain>
    </source>
</reference>
<dbReference type="Gene3D" id="3.40.50.720">
    <property type="entry name" value="NAD(P)-binding Rossmann-like Domain"/>
    <property type="match status" value="1"/>
</dbReference>
<comment type="caution">
    <text evidence="4">The sequence shown here is derived from an EMBL/GenBank/DDBJ whole genome shotgun (WGS) entry which is preliminary data.</text>
</comment>
<evidence type="ECO:0000259" key="3">
    <source>
        <dbReference type="SMART" id="SM00997"/>
    </source>
</evidence>
<accession>A0ABY0Y3Z3</accession>
<dbReference type="InterPro" id="IPR036291">
    <property type="entry name" value="NAD(P)-bd_dom_sf"/>
</dbReference>
<dbReference type="SUPFAM" id="SSF51735">
    <property type="entry name" value="NAD(P)-binding Rossmann-fold domains"/>
    <property type="match status" value="1"/>
</dbReference>
<feature type="domain" description="S-adenosyl-L-homocysteine hydrolase NAD binding" evidence="3">
    <location>
        <begin position="215"/>
        <end position="382"/>
    </location>
</feature>
<name>A0ABY0Y3Z3_9PSED</name>
<keyword evidence="5" id="KW-1185">Reference proteome</keyword>
<dbReference type="EMBL" id="FNTT01000001">
    <property type="protein sequence ID" value="SEC89087.1"/>
    <property type="molecule type" value="Genomic_DNA"/>
</dbReference>
<protein>
    <recommendedName>
        <fullName evidence="3">S-adenosyl-L-homocysteine hydrolase NAD binding domain-containing protein</fullName>
    </recommendedName>
</protein>
<dbReference type="SMART" id="SM00997">
    <property type="entry name" value="AdoHcyase_NAD"/>
    <property type="match status" value="1"/>
</dbReference>
<dbReference type="Pfam" id="PF02826">
    <property type="entry name" value="2-Hacid_dh_C"/>
    <property type="match status" value="1"/>
</dbReference>
<organism evidence="4 5">
    <name type="scientific">Pseudomonas kilonensis</name>
    <dbReference type="NCBI Taxonomy" id="132476"/>
    <lineage>
        <taxon>Bacteria</taxon>
        <taxon>Pseudomonadati</taxon>
        <taxon>Pseudomonadota</taxon>
        <taxon>Gammaproteobacteria</taxon>
        <taxon>Pseudomonadales</taxon>
        <taxon>Pseudomonadaceae</taxon>
        <taxon>Pseudomonas</taxon>
    </lineage>
</organism>
<evidence type="ECO:0000313" key="5">
    <source>
        <dbReference type="Proteomes" id="UP000183915"/>
    </source>
</evidence>
<gene>
    <name evidence="4" type="ORF">SAMN04490188_0261</name>
</gene>
<dbReference type="InterPro" id="IPR015878">
    <property type="entry name" value="Ado_hCys_hydrolase_NAD-bd"/>
</dbReference>
<dbReference type="Proteomes" id="UP000183915">
    <property type="component" value="Unassembled WGS sequence"/>
</dbReference>